<dbReference type="InterPro" id="IPR036259">
    <property type="entry name" value="MFS_trans_sf"/>
</dbReference>
<dbReference type="Proteomes" id="UP000813461">
    <property type="component" value="Unassembled WGS sequence"/>
</dbReference>
<gene>
    <name evidence="5" type="ORF">FB567DRAFT_591044</name>
</gene>
<feature type="transmembrane region" description="Helical" evidence="3">
    <location>
        <begin position="308"/>
        <end position="327"/>
    </location>
</feature>
<reference evidence="5" key="1">
    <citation type="journal article" date="2021" name="Nat. Commun.">
        <title>Genetic determinants of endophytism in the Arabidopsis root mycobiome.</title>
        <authorList>
            <person name="Mesny F."/>
            <person name="Miyauchi S."/>
            <person name="Thiergart T."/>
            <person name="Pickel B."/>
            <person name="Atanasova L."/>
            <person name="Karlsson M."/>
            <person name="Huettel B."/>
            <person name="Barry K.W."/>
            <person name="Haridas S."/>
            <person name="Chen C."/>
            <person name="Bauer D."/>
            <person name="Andreopoulos W."/>
            <person name="Pangilinan J."/>
            <person name="LaButti K."/>
            <person name="Riley R."/>
            <person name="Lipzen A."/>
            <person name="Clum A."/>
            <person name="Drula E."/>
            <person name="Henrissat B."/>
            <person name="Kohler A."/>
            <person name="Grigoriev I.V."/>
            <person name="Martin F.M."/>
            <person name="Hacquard S."/>
        </authorList>
    </citation>
    <scope>NUCLEOTIDE SEQUENCE</scope>
    <source>
        <strain evidence="5">MPI-SDFR-AT-0120</strain>
    </source>
</reference>
<evidence type="ECO:0000256" key="3">
    <source>
        <dbReference type="SAM" id="Phobius"/>
    </source>
</evidence>
<keyword evidence="3" id="KW-0812">Transmembrane</keyword>
<dbReference type="PANTHER" id="PTHR11360">
    <property type="entry name" value="MONOCARBOXYLATE TRANSPORTER"/>
    <property type="match status" value="1"/>
</dbReference>
<dbReference type="OrthoDB" id="6499973at2759"/>
<dbReference type="Gene3D" id="1.20.1250.20">
    <property type="entry name" value="MFS general substrate transporter like domains"/>
    <property type="match status" value="2"/>
</dbReference>
<dbReference type="AlphaFoldDB" id="A0A8K0VZY6"/>
<feature type="transmembrane region" description="Helical" evidence="3">
    <location>
        <begin position="83"/>
        <end position="103"/>
    </location>
</feature>
<keyword evidence="3" id="KW-1133">Transmembrane helix</keyword>
<comment type="similarity">
    <text evidence="2">Belongs to the major facilitator superfamily. Monocarboxylate porter (TC 2.A.1.13) family.</text>
</comment>
<feature type="transmembrane region" description="Helical" evidence="3">
    <location>
        <begin position="373"/>
        <end position="393"/>
    </location>
</feature>
<feature type="transmembrane region" description="Helical" evidence="3">
    <location>
        <begin position="239"/>
        <end position="258"/>
    </location>
</feature>
<feature type="transmembrane region" description="Helical" evidence="3">
    <location>
        <begin position="165"/>
        <end position="185"/>
    </location>
</feature>
<dbReference type="InterPro" id="IPR050327">
    <property type="entry name" value="Proton-linked_MCT"/>
</dbReference>
<protein>
    <submittedName>
        <fullName evidence="5">Major facilitator superfamily domain-containing protein</fullName>
    </submittedName>
</protein>
<dbReference type="GO" id="GO:0022857">
    <property type="term" value="F:transmembrane transporter activity"/>
    <property type="evidence" value="ECO:0007669"/>
    <property type="project" value="InterPro"/>
</dbReference>
<feature type="transmembrane region" description="Helical" evidence="3">
    <location>
        <begin position="110"/>
        <end position="128"/>
    </location>
</feature>
<name>A0A8K0VZY6_9PLEO</name>
<keyword evidence="6" id="KW-1185">Reference proteome</keyword>
<evidence type="ECO:0000259" key="4">
    <source>
        <dbReference type="PROSITE" id="PS50850"/>
    </source>
</evidence>
<dbReference type="PANTHER" id="PTHR11360:SF305">
    <property type="entry name" value="MAJOR FACILITATOR SUPERFAMILY (MFS) PROFILE DOMAIN-CONTAINING PROTEIN"/>
    <property type="match status" value="1"/>
</dbReference>
<proteinExistence type="inferred from homology"/>
<organism evidence="5 6">
    <name type="scientific">Paraphoma chrysanthemicola</name>
    <dbReference type="NCBI Taxonomy" id="798071"/>
    <lineage>
        <taxon>Eukaryota</taxon>
        <taxon>Fungi</taxon>
        <taxon>Dikarya</taxon>
        <taxon>Ascomycota</taxon>
        <taxon>Pezizomycotina</taxon>
        <taxon>Dothideomycetes</taxon>
        <taxon>Pleosporomycetidae</taxon>
        <taxon>Pleosporales</taxon>
        <taxon>Pleosporineae</taxon>
        <taxon>Phaeosphaeriaceae</taxon>
        <taxon>Paraphoma</taxon>
    </lineage>
</organism>
<feature type="transmembrane region" description="Helical" evidence="3">
    <location>
        <begin position="333"/>
        <end position="352"/>
    </location>
</feature>
<dbReference type="PROSITE" id="PS50850">
    <property type="entry name" value="MFS"/>
    <property type="match status" value="1"/>
</dbReference>
<sequence length="449" mass="47702">MSSFSTPAGRQEKPTEIYDNIDLEKIPSLEKPKQLSTSPRATLAAACAIYFIYSGIMMSFGILQEHLLETGLTDLPTISLMGATSSAIPTLLGIPAGFVLQYLGPNKTAFIGGTLMGFGQILSGGFTHSVPGLFATQIIYGIGASLSYITVASASQYCFPHKSSLSSGLVFGSGGLGAATMALSMDAMIKAFGISTTLYALGSFVGAVCIAASLVMNFPPREKANDKRKGHGWSALFTNNSYCLILATTLVGNFATMVPPNMLPLSALRMSEGPNIPGSVYVAIFNIASAISRILVGFIADRYARPTTCLLSGLWIGGLSMLLMWPFATTTALLITFTIISGAATGVFFSLLPTATNEVCQPLEHRDPRALSIVTTLYAPGYFFGPPIASVILEWSDKTNTHWDPVAHLGPVGWYAGGLMLVSTIPLGVIILLRRKAQVPVRITIKYEV</sequence>
<feature type="transmembrane region" description="Helical" evidence="3">
    <location>
        <begin position="278"/>
        <end position="296"/>
    </location>
</feature>
<evidence type="ECO:0000313" key="6">
    <source>
        <dbReference type="Proteomes" id="UP000813461"/>
    </source>
</evidence>
<dbReference type="InterPro" id="IPR020846">
    <property type="entry name" value="MFS_dom"/>
</dbReference>
<evidence type="ECO:0000313" key="5">
    <source>
        <dbReference type="EMBL" id="KAH7088928.1"/>
    </source>
</evidence>
<dbReference type="SUPFAM" id="SSF103473">
    <property type="entry name" value="MFS general substrate transporter"/>
    <property type="match status" value="1"/>
</dbReference>
<accession>A0A8K0VZY6</accession>
<evidence type="ECO:0000256" key="2">
    <source>
        <dbReference type="ARBA" id="ARBA00006727"/>
    </source>
</evidence>
<dbReference type="EMBL" id="JAGMVJ010000007">
    <property type="protein sequence ID" value="KAH7088928.1"/>
    <property type="molecule type" value="Genomic_DNA"/>
</dbReference>
<feature type="transmembrane region" description="Helical" evidence="3">
    <location>
        <begin position="413"/>
        <end position="433"/>
    </location>
</feature>
<comment type="caution">
    <text evidence="5">The sequence shown here is derived from an EMBL/GenBank/DDBJ whole genome shotgun (WGS) entry which is preliminary data.</text>
</comment>
<feature type="transmembrane region" description="Helical" evidence="3">
    <location>
        <begin position="41"/>
        <end position="63"/>
    </location>
</feature>
<dbReference type="Pfam" id="PF07690">
    <property type="entry name" value="MFS_1"/>
    <property type="match status" value="1"/>
</dbReference>
<comment type="subcellular location">
    <subcellularLocation>
        <location evidence="1">Membrane</location>
        <topology evidence="1">Multi-pass membrane protein</topology>
    </subcellularLocation>
</comment>
<keyword evidence="3" id="KW-0472">Membrane</keyword>
<dbReference type="GO" id="GO:0016020">
    <property type="term" value="C:membrane"/>
    <property type="evidence" value="ECO:0007669"/>
    <property type="project" value="UniProtKB-SubCell"/>
</dbReference>
<feature type="domain" description="Major facilitator superfamily (MFS) profile" evidence="4">
    <location>
        <begin position="241"/>
        <end position="449"/>
    </location>
</feature>
<feature type="transmembrane region" description="Helical" evidence="3">
    <location>
        <begin position="134"/>
        <end position="153"/>
    </location>
</feature>
<feature type="transmembrane region" description="Helical" evidence="3">
    <location>
        <begin position="197"/>
        <end position="218"/>
    </location>
</feature>
<dbReference type="InterPro" id="IPR011701">
    <property type="entry name" value="MFS"/>
</dbReference>
<evidence type="ECO:0000256" key="1">
    <source>
        <dbReference type="ARBA" id="ARBA00004141"/>
    </source>
</evidence>